<dbReference type="AlphaFoldDB" id="A0A9K3LE33"/>
<sequence>MTISTSTSYSAAEGLTRRLIGLARTTQRDTSIQRQENDSETAASGEDDDRSMEWQHHHNYHRKRKLWQCGKWFACPQSASRVSYGQQLRQRMMRCCCCGLDGFAKQQGQYCLRTVETCWARSIQHRRVIINHESSTYTESNGRARPTSCWERIRDMGQQVMWFSWSTENNILYASEIISSSTLETAMSSPAWDDQPLEHTGFSNTIPSGDLENETVPLVEVSTQKILQKTTTTPAAARITSDVVDPFCPVRSPISEVDLEMAKAVQSFPSGMKTLDSPNPAGVILLDYTVSRVDNLPAKPDLEIAFEPLSLPTEDSNNNKKSTFGNILQPLGVDDDEDDINFFLRFPNAESMKQRSIDQRERAERTSDFLETAKSLTLQLSSRRGSILSSSSHVSSVDSSYDTSMTSSTPTKNDRGRRQQRRGSFLAGSKIERFDTSRSSSRQKGGTYKRYSSQRSSSSDVYFQECKAQPRNSIGSLEQQDLKEEENRDMERMKMELGYEYVDVPSKSYSEDGRFAQSQQERNHGHLGTVEATEQLKRSRRRHGTRRSSFVSGSKIELYGGGKKSRKQSDLRASM</sequence>
<feature type="region of interest" description="Disordered" evidence="1">
    <location>
        <begin position="533"/>
        <end position="575"/>
    </location>
</feature>
<protein>
    <submittedName>
        <fullName evidence="2">Uncharacterized protein</fullName>
    </submittedName>
</protein>
<keyword evidence="3" id="KW-1185">Reference proteome</keyword>
<name>A0A9K3LE33_9STRA</name>
<feature type="region of interest" description="Disordered" evidence="1">
    <location>
        <begin position="26"/>
        <end position="52"/>
    </location>
</feature>
<accession>A0A9K3LE33</accession>
<reference evidence="2" key="2">
    <citation type="submission" date="2021-04" db="EMBL/GenBank/DDBJ databases">
        <authorList>
            <person name="Podell S."/>
        </authorList>
    </citation>
    <scope>NUCLEOTIDE SEQUENCE</scope>
    <source>
        <strain evidence="2">Hildebrandi</strain>
    </source>
</reference>
<organism evidence="2 3">
    <name type="scientific">Nitzschia inconspicua</name>
    <dbReference type="NCBI Taxonomy" id="303405"/>
    <lineage>
        <taxon>Eukaryota</taxon>
        <taxon>Sar</taxon>
        <taxon>Stramenopiles</taxon>
        <taxon>Ochrophyta</taxon>
        <taxon>Bacillariophyta</taxon>
        <taxon>Bacillariophyceae</taxon>
        <taxon>Bacillariophycidae</taxon>
        <taxon>Bacillariales</taxon>
        <taxon>Bacillariaceae</taxon>
        <taxon>Nitzschia</taxon>
    </lineage>
</organism>
<feature type="region of interest" description="Disordered" evidence="1">
    <location>
        <begin position="387"/>
        <end position="461"/>
    </location>
</feature>
<dbReference type="Proteomes" id="UP000693970">
    <property type="component" value="Unassembled WGS sequence"/>
</dbReference>
<dbReference type="EMBL" id="JAGRRH010000013">
    <property type="protein sequence ID" value="KAG7360709.1"/>
    <property type="molecule type" value="Genomic_DNA"/>
</dbReference>
<feature type="compositionally biased region" description="Low complexity" evidence="1">
    <location>
        <begin position="387"/>
        <end position="408"/>
    </location>
</feature>
<reference evidence="2" key="1">
    <citation type="journal article" date="2021" name="Sci. Rep.">
        <title>Diploid genomic architecture of Nitzschia inconspicua, an elite biomass production diatom.</title>
        <authorList>
            <person name="Oliver A."/>
            <person name="Podell S."/>
            <person name="Pinowska A."/>
            <person name="Traller J.C."/>
            <person name="Smith S.R."/>
            <person name="McClure R."/>
            <person name="Beliaev A."/>
            <person name="Bohutskyi P."/>
            <person name="Hill E.A."/>
            <person name="Rabines A."/>
            <person name="Zheng H."/>
            <person name="Allen L.Z."/>
            <person name="Kuo A."/>
            <person name="Grigoriev I.V."/>
            <person name="Allen A.E."/>
            <person name="Hazlebeck D."/>
            <person name="Allen E.E."/>
        </authorList>
    </citation>
    <scope>NUCLEOTIDE SEQUENCE</scope>
    <source>
        <strain evidence="2">Hildebrandi</strain>
    </source>
</reference>
<comment type="caution">
    <text evidence="2">The sequence shown here is derived from an EMBL/GenBank/DDBJ whole genome shotgun (WGS) entry which is preliminary data.</text>
</comment>
<evidence type="ECO:0000256" key="1">
    <source>
        <dbReference type="SAM" id="MobiDB-lite"/>
    </source>
</evidence>
<proteinExistence type="predicted"/>
<evidence type="ECO:0000313" key="2">
    <source>
        <dbReference type="EMBL" id="KAG7360709.1"/>
    </source>
</evidence>
<gene>
    <name evidence="2" type="ORF">IV203_035808</name>
</gene>
<evidence type="ECO:0000313" key="3">
    <source>
        <dbReference type="Proteomes" id="UP000693970"/>
    </source>
</evidence>